<comment type="caution">
    <text evidence="1">The sequence shown here is derived from an EMBL/GenBank/DDBJ whole genome shotgun (WGS) entry which is preliminary data.</text>
</comment>
<name>A0AAW2TLG9_9LAMI</name>
<sequence>MHAPVLELPNDTFLSPLMLTTIVGWECQRYINCRIELCNPIIVLFPRQSRMCNLPFYSILSECFLVLAERMVLGEELSVTIKVARLLTVLQMECPCVIRTNWTPIRLSTLHPDTIP</sequence>
<proteinExistence type="predicted"/>
<protein>
    <submittedName>
        <fullName evidence="1">Uncharacterized protein</fullName>
    </submittedName>
</protein>
<organism evidence="1">
    <name type="scientific">Sesamum latifolium</name>
    <dbReference type="NCBI Taxonomy" id="2727402"/>
    <lineage>
        <taxon>Eukaryota</taxon>
        <taxon>Viridiplantae</taxon>
        <taxon>Streptophyta</taxon>
        <taxon>Embryophyta</taxon>
        <taxon>Tracheophyta</taxon>
        <taxon>Spermatophyta</taxon>
        <taxon>Magnoliopsida</taxon>
        <taxon>eudicotyledons</taxon>
        <taxon>Gunneridae</taxon>
        <taxon>Pentapetalae</taxon>
        <taxon>asterids</taxon>
        <taxon>lamiids</taxon>
        <taxon>Lamiales</taxon>
        <taxon>Pedaliaceae</taxon>
        <taxon>Sesamum</taxon>
    </lineage>
</organism>
<dbReference type="EMBL" id="JACGWN010000014">
    <property type="protein sequence ID" value="KAL0405591.1"/>
    <property type="molecule type" value="Genomic_DNA"/>
</dbReference>
<reference evidence="1" key="2">
    <citation type="journal article" date="2024" name="Plant">
        <title>Genomic evolution and insights into agronomic trait innovations of Sesamum species.</title>
        <authorList>
            <person name="Miao H."/>
            <person name="Wang L."/>
            <person name="Qu L."/>
            <person name="Liu H."/>
            <person name="Sun Y."/>
            <person name="Le M."/>
            <person name="Wang Q."/>
            <person name="Wei S."/>
            <person name="Zheng Y."/>
            <person name="Lin W."/>
            <person name="Duan Y."/>
            <person name="Cao H."/>
            <person name="Xiong S."/>
            <person name="Wang X."/>
            <person name="Wei L."/>
            <person name="Li C."/>
            <person name="Ma Q."/>
            <person name="Ju M."/>
            <person name="Zhao R."/>
            <person name="Li G."/>
            <person name="Mu C."/>
            <person name="Tian Q."/>
            <person name="Mei H."/>
            <person name="Zhang T."/>
            <person name="Gao T."/>
            <person name="Zhang H."/>
        </authorList>
    </citation>
    <scope>NUCLEOTIDE SEQUENCE</scope>
    <source>
        <strain evidence="1">KEN1</strain>
    </source>
</reference>
<reference evidence="1" key="1">
    <citation type="submission" date="2020-06" db="EMBL/GenBank/DDBJ databases">
        <authorList>
            <person name="Li T."/>
            <person name="Hu X."/>
            <person name="Zhang T."/>
            <person name="Song X."/>
            <person name="Zhang H."/>
            <person name="Dai N."/>
            <person name="Sheng W."/>
            <person name="Hou X."/>
            <person name="Wei L."/>
        </authorList>
    </citation>
    <scope>NUCLEOTIDE SEQUENCE</scope>
    <source>
        <strain evidence="1">KEN1</strain>
        <tissue evidence="1">Leaf</tissue>
    </source>
</reference>
<evidence type="ECO:0000313" key="1">
    <source>
        <dbReference type="EMBL" id="KAL0405591.1"/>
    </source>
</evidence>
<gene>
    <name evidence="1" type="ORF">Slati_3873000</name>
</gene>
<dbReference type="AlphaFoldDB" id="A0AAW2TLG9"/>
<accession>A0AAW2TLG9</accession>